<feature type="region of interest" description="Disordered" evidence="1">
    <location>
        <begin position="283"/>
        <end position="309"/>
    </location>
</feature>
<accession>A0AAV9ZGL3</accession>
<comment type="caution">
    <text evidence="3">The sequence shown here is derived from an EMBL/GenBank/DDBJ whole genome shotgun (WGS) entry which is preliminary data.</text>
</comment>
<reference evidence="3 4" key="1">
    <citation type="journal article" date="2024" name="J Genomics">
        <title>Draft genome sequencing and assembly of Favolaschia claudopus CIRM-BRFM 2984 isolated from oak limbs.</title>
        <authorList>
            <person name="Navarro D."/>
            <person name="Drula E."/>
            <person name="Chaduli D."/>
            <person name="Cazenave R."/>
            <person name="Ahrendt S."/>
            <person name="Wang J."/>
            <person name="Lipzen A."/>
            <person name="Daum C."/>
            <person name="Barry K."/>
            <person name="Grigoriev I.V."/>
            <person name="Favel A."/>
            <person name="Rosso M.N."/>
            <person name="Martin F."/>
        </authorList>
    </citation>
    <scope>NUCLEOTIDE SEQUENCE [LARGE SCALE GENOMIC DNA]</scope>
    <source>
        <strain evidence="3 4">CIRM-BRFM 2984</strain>
    </source>
</reference>
<evidence type="ECO:0000256" key="1">
    <source>
        <dbReference type="SAM" id="MobiDB-lite"/>
    </source>
</evidence>
<dbReference type="Proteomes" id="UP001362999">
    <property type="component" value="Unassembled WGS sequence"/>
</dbReference>
<evidence type="ECO:0000313" key="4">
    <source>
        <dbReference type="Proteomes" id="UP001362999"/>
    </source>
</evidence>
<gene>
    <name evidence="3" type="ORF">R3P38DRAFT_3460059</name>
</gene>
<dbReference type="AlphaFoldDB" id="A0AAV9ZGL3"/>
<keyword evidence="4" id="KW-1185">Reference proteome</keyword>
<feature type="region of interest" description="Disordered" evidence="1">
    <location>
        <begin position="528"/>
        <end position="560"/>
    </location>
</feature>
<feature type="region of interest" description="Disordered" evidence="1">
    <location>
        <begin position="480"/>
        <end position="503"/>
    </location>
</feature>
<proteinExistence type="predicted"/>
<sequence>MLSARSTLHSIWSFRLGYAPWPQQPYPGRWTTPSILCLFALLTAFLACINVPLSAYEFVQEPTYRPNDTLSVLPLSRWLPSVLQPPASSFEPQVLVVGDTVTLNNSITGINFTISSAFDVRNGNTPASTFSYYNNPLSDACDVSNISFHYNESTSSTSAIKNYGGPEEIFWFSAQVICDLPETRFTLTWEDDIQRSKLPFHVLRDFLPMEVDFVDSLKSPGYSALYGVYDWYAEVELHSVLHEVILEYDLIPACPKAQQWDADCLYTQPVAFRSRRRLFYIHTSEDPNHPTRDPNFDTDPERLSRNATSADEPFPVPMIHFRDPNYADMNDMTDVSAIIHNVLQSRLHLIRLELGVIHPNLIYASAEMYNQSILPSTPEAQFPSINESRAAMADEAFFGRMQETVRFYNTTDRVPIMEYSRTVPRLKPLGSAITSVFVSTFAMLSTIWTVFSLVAGVLAKMYADNLQVEEENTGLYADKEKQDLSGNGSVSNESVSHGSGDEIGSLRQRVNSLELEMRRLQLSLKRRRLSEDKIPEHGDGPDGGTRSESNKLLVEFHQKK</sequence>
<keyword evidence="2" id="KW-1133">Transmembrane helix</keyword>
<protein>
    <submittedName>
        <fullName evidence="3">Uncharacterized protein</fullName>
    </submittedName>
</protein>
<feature type="transmembrane region" description="Helical" evidence="2">
    <location>
        <begin position="35"/>
        <end position="56"/>
    </location>
</feature>
<keyword evidence="2" id="KW-0472">Membrane</keyword>
<dbReference type="EMBL" id="JAWWNJ010000149">
    <property type="protein sequence ID" value="KAK6981553.1"/>
    <property type="molecule type" value="Genomic_DNA"/>
</dbReference>
<keyword evidence="2" id="KW-0812">Transmembrane</keyword>
<feature type="compositionally biased region" description="Basic and acidic residues" evidence="1">
    <location>
        <begin position="529"/>
        <end position="540"/>
    </location>
</feature>
<organism evidence="3 4">
    <name type="scientific">Favolaschia claudopus</name>
    <dbReference type="NCBI Taxonomy" id="2862362"/>
    <lineage>
        <taxon>Eukaryota</taxon>
        <taxon>Fungi</taxon>
        <taxon>Dikarya</taxon>
        <taxon>Basidiomycota</taxon>
        <taxon>Agaricomycotina</taxon>
        <taxon>Agaricomycetes</taxon>
        <taxon>Agaricomycetidae</taxon>
        <taxon>Agaricales</taxon>
        <taxon>Marasmiineae</taxon>
        <taxon>Mycenaceae</taxon>
        <taxon>Favolaschia</taxon>
    </lineage>
</organism>
<name>A0AAV9ZGL3_9AGAR</name>
<evidence type="ECO:0000313" key="3">
    <source>
        <dbReference type="EMBL" id="KAK6981553.1"/>
    </source>
</evidence>
<feature type="transmembrane region" description="Helical" evidence="2">
    <location>
        <begin position="436"/>
        <end position="459"/>
    </location>
</feature>
<feature type="compositionally biased region" description="Low complexity" evidence="1">
    <location>
        <begin position="485"/>
        <end position="498"/>
    </location>
</feature>
<evidence type="ECO:0000256" key="2">
    <source>
        <dbReference type="SAM" id="Phobius"/>
    </source>
</evidence>
<feature type="compositionally biased region" description="Basic and acidic residues" evidence="1">
    <location>
        <begin position="283"/>
        <end position="304"/>
    </location>
</feature>